<feature type="region of interest" description="Disordered" evidence="1">
    <location>
        <begin position="15"/>
        <end position="41"/>
    </location>
</feature>
<keyword evidence="2" id="KW-1133">Transmembrane helix</keyword>
<keyword evidence="2" id="KW-0812">Transmembrane</keyword>
<feature type="compositionally biased region" description="Basic and acidic residues" evidence="1">
    <location>
        <begin position="15"/>
        <end position="36"/>
    </location>
</feature>
<feature type="transmembrane region" description="Helical" evidence="2">
    <location>
        <begin position="214"/>
        <end position="233"/>
    </location>
</feature>
<keyword evidence="4" id="KW-1185">Reference proteome</keyword>
<feature type="transmembrane region" description="Helical" evidence="2">
    <location>
        <begin position="61"/>
        <end position="89"/>
    </location>
</feature>
<protein>
    <recommendedName>
        <fullName evidence="5">DUF817 domain-containing protein</fullName>
    </recommendedName>
</protein>
<feature type="transmembrane region" description="Helical" evidence="2">
    <location>
        <begin position="285"/>
        <end position="302"/>
    </location>
</feature>
<evidence type="ECO:0000256" key="1">
    <source>
        <dbReference type="SAM" id="MobiDB-lite"/>
    </source>
</evidence>
<feature type="transmembrane region" description="Helical" evidence="2">
    <location>
        <begin position="101"/>
        <end position="118"/>
    </location>
</feature>
<proteinExistence type="predicted"/>
<evidence type="ECO:0000313" key="3">
    <source>
        <dbReference type="EMBL" id="BDA64336.1"/>
    </source>
</evidence>
<feature type="transmembrane region" description="Helical" evidence="2">
    <location>
        <begin position="125"/>
        <end position="149"/>
    </location>
</feature>
<name>A0ABN6K418_9ACTO</name>
<accession>A0ABN6K418</accession>
<keyword evidence="2" id="KW-0472">Membrane</keyword>
<feature type="transmembrane region" description="Helical" evidence="2">
    <location>
        <begin position="188"/>
        <end position="208"/>
    </location>
</feature>
<reference evidence="3 4" key="1">
    <citation type="submission" date="2021-08" db="EMBL/GenBank/DDBJ databases">
        <title>Whole genome sequence of novel Actinomyces species strain MAS-1.</title>
        <authorList>
            <person name="Saito M."/>
            <person name="Kuwahara N."/>
            <person name="Takizawa T."/>
            <person name="Gotouda H."/>
            <person name="Ochiai T."/>
        </authorList>
    </citation>
    <scope>NUCLEOTIDE SEQUENCE [LARGE SCALE GENOMIC DNA]</scope>
    <source>
        <strain evidence="3 4">MAS-1</strain>
    </source>
</reference>
<dbReference type="InterPro" id="IPR008535">
    <property type="entry name" value="DUF817"/>
</dbReference>
<organism evidence="3 4">
    <name type="scientific">Actinomyces capricornis</name>
    <dbReference type="NCBI Taxonomy" id="2755559"/>
    <lineage>
        <taxon>Bacteria</taxon>
        <taxon>Bacillati</taxon>
        <taxon>Actinomycetota</taxon>
        <taxon>Actinomycetes</taxon>
        <taxon>Actinomycetales</taxon>
        <taxon>Actinomycetaceae</taxon>
        <taxon>Actinomyces</taxon>
    </lineage>
</organism>
<dbReference type="Pfam" id="PF05675">
    <property type="entry name" value="DUF817"/>
    <property type="match status" value="1"/>
</dbReference>
<sequence length="329" mass="36289">MGAGGRTHWEYRRVKGTPARRDGAGERADPPRDHAGGAHTASVPPAVRLPFTRAELIGRRLVQFAIIELACCAFPIAIFAGLAVSMLVWSAVEMPLERYDALLIYVVIVQIAFVALKLETRRELGVICAFHLIGLALEVFKVHIGSWAYPDAAVVRLGGVPLFSGFMYASVGSYICQAFRRFDLHVGGFRWWPVSILAVLAYLNFFTHHVIVDLRWAIALGFVAALWGSTVHFTVGGDRYWMPTALSFVLIGFFLWVAENLATGLSAWRYPDQAEGWHLVHAGKFGSWALLISLSFVLVAAVKAREGTLYGSGLPRVVRGRLERGEAPR</sequence>
<evidence type="ECO:0000313" key="4">
    <source>
        <dbReference type="Proteomes" id="UP000824496"/>
    </source>
</evidence>
<evidence type="ECO:0008006" key="5">
    <source>
        <dbReference type="Google" id="ProtNLM"/>
    </source>
</evidence>
<dbReference type="Proteomes" id="UP000824496">
    <property type="component" value="Chromosome"/>
</dbReference>
<gene>
    <name evidence="3" type="ORF">MANAM107_11700</name>
</gene>
<evidence type="ECO:0000256" key="2">
    <source>
        <dbReference type="SAM" id="Phobius"/>
    </source>
</evidence>
<dbReference type="EMBL" id="AP025017">
    <property type="protein sequence ID" value="BDA64336.1"/>
    <property type="molecule type" value="Genomic_DNA"/>
</dbReference>
<feature type="transmembrane region" description="Helical" evidence="2">
    <location>
        <begin position="155"/>
        <end position="176"/>
    </location>
</feature>